<dbReference type="EMBL" id="JBBPBK010000008">
    <property type="protein sequence ID" value="KAK9280709.1"/>
    <property type="molecule type" value="Genomic_DNA"/>
</dbReference>
<dbReference type="PANTHER" id="PTHR37721">
    <property type="entry name" value="OS05G0464200 PROTEIN"/>
    <property type="match status" value="1"/>
</dbReference>
<accession>A0AAP0RM62</accession>
<evidence type="ECO:0000256" key="1">
    <source>
        <dbReference type="SAM" id="MobiDB-lite"/>
    </source>
</evidence>
<name>A0AAP0RM62_LIQFO</name>
<proteinExistence type="predicted"/>
<comment type="caution">
    <text evidence="2">The sequence shown here is derived from an EMBL/GenBank/DDBJ whole genome shotgun (WGS) entry which is preliminary data.</text>
</comment>
<evidence type="ECO:0000313" key="2">
    <source>
        <dbReference type="EMBL" id="KAK9280709.1"/>
    </source>
</evidence>
<dbReference type="PANTHER" id="PTHR37721:SF1">
    <property type="entry name" value="OS05G0464200 PROTEIN"/>
    <property type="match status" value="1"/>
</dbReference>
<organism evidence="2 3">
    <name type="scientific">Liquidambar formosana</name>
    <name type="common">Formosan gum</name>
    <dbReference type="NCBI Taxonomy" id="63359"/>
    <lineage>
        <taxon>Eukaryota</taxon>
        <taxon>Viridiplantae</taxon>
        <taxon>Streptophyta</taxon>
        <taxon>Embryophyta</taxon>
        <taxon>Tracheophyta</taxon>
        <taxon>Spermatophyta</taxon>
        <taxon>Magnoliopsida</taxon>
        <taxon>eudicotyledons</taxon>
        <taxon>Gunneridae</taxon>
        <taxon>Pentapetalae</taxon>
        <taxon>Saxifragales</taxon>
        <taxon>Altingiaceae</taxon>
        <taxon>Liquidambar</taxon>
    </lineage>
</organism>
<dbReference type="Proteomes" id="UP001415857">
    <property type="component" value="Unassembled WGS sequence"/>
</dbReference>
<feature type="region of interest" description="Disordered" evidence="1">
    <location>
        <begin position="42"/>
        <end position="77"/>
    </location>
</feature>
<reference evidence="2 3" key="1">
    <citation type="journal article" date="2024" name="Plant J.">
        <title>Genome sequences and population genomics reveal climatic adaptation and genomic divergence between two closely related sweetgum species.</title>
        <authorList>
            <person name="Xu W.Q."/>
            <person name="Ren C.Q."/>
            <person name="Zhang X.Y."/>
            <person name="Comes H.P."/>
            <person name="Liu X.H."/>
            <person name="Li Y.G."/>
            <person name="Kettle C.J."/>
            <person name="Jalonen R."/>
            <person name="Gaisberger H."/>
            <person name="Ma Y.Z."/>
            <person name="Qiu Y.X."/>
        </authorList>
    </citation>
    <scope>NUCLEOTIDE SEQUENCE [LARGE SCALE GENOMIC DNA]</scope>
    <source>
        <strain evidence="2">Hangzhou</strain>
    </source>
</reference>
<dbReference type="AlphaFoldDB" id="A0AAP0RM62"/>
<evidence type="ECO:0000313" key="3">
    <source>
        <dbReference type="Proteomes" id="UP001415857"/>
    </source>
</evidence>
<feature type="region of interest" description="Disordered" evidence="1">
    <location>
        <begin position="1"/>
        <end position="21"/>
    </location>
</feature>
<protein>
    <submittedName>
        <fullName evidence="2">Uncharacterized protein</fullName>
    </submittedName>
</protein>
<sequence>MASASSTPPKENARFPPKRGQIKVRIFEDLVKKVVSVASKAGEALGRIGGDGSSGESSASVTSPPSSYNSDGNPDIS</sequence>
<gene>
    <name evidence="2" type="ORF">L1049_014407</name>
</gene>
<keyword evidence="3" id="KW-1185">Reference proteome</keyword>
<feature type="compositionally biased region" description="Low complexity" evidence="1">
    <location>
        <begin position="54"/>
        <end position="70"/>
    </location>
</feature>